<dbReference type="InterPro" id="IPR012902">
    <property type="entry name" value="N_methyl_site"/>
</dbReference>
<dbReference type="PROSITE" id="PS00409">
    <property type="entry name" value="PROKAR_NTER_METHYL"/>
    <property type="match status" value="1"/>
</dbReference>
<keyword evidence="1" id="KW-0812">Transmembrane</keyword>
<feature type="transmembrane region" description="Helical" evidence="1">
    <location>
        <begin position="20"/>
        <end position="41"/>
    </location>
</feature>
<evidence type="ECO:0008006" key="4">
    <source>
        <dbReference type="Google" id="ProtNLM"/>
    </source>
</evidence>
<proteinExistence type="predicted"/>
<evidence type="ECO:0000313" key="3">
    <source>
        <dbReference type="Proteomes" id="UP000324996"/>
    </source>
</evidence>
<dbReference type="AlphaFoldDB" id="A0A5A7N817"/>
<keyword evidence="1" id="KW-0472">Membrane</keyword>
<dbReference type="NCBIfam" id="TIGR02532">
    <property type="entry name" value="IV_pilin_GFxxxE"/>
    <property type="match status" value="1"/>
</dbReference>
<comment type="caution">
    <text evidence="2">The sequence shown here is derived from an EMBL/GenBank/DDBJ whole genome shotgun (WGS) entry which is preliminary data.</text>
</comment>
<dbReference type="EMBL" id="BKCN01000010">
    <property type="protein sequence ID" value="GER04471.1"/>
    <property type="molecule type" value="Genomic_DNA"/>
</dbReference>
<accession>A0A5A7N817</accession>
<evidence type="ECO:0000256" key="1">
    <source>
        <dbReference type="SAM" id="Phobius"/>
    </source>
</evidence>
<organism evidence="2 3">
    <name type="scientific">Iodidimonas nitroreducens</name>
    <dbReference type="NCBI Taxonomy" id="1236968"/>
    <lineage>
        <taxon>Bacteria</taxon>
        <taxon>Pseudomonadati</taxon>
        <taxon>Pseudomonadota</taxon>
        <taxon>Alphaproteobacteria</taxon>
        <taxon>Iodidimonadales</taxon>
        <taxon>Iodidimonadaceae</taxon>
        <taxon>Iodidimonas</taxon>
    </lineage>
</organism>
<dbReference type="RefSeq" id="WP_042085761.1">
    <property type="nucleotide sequence ID" value="NZ_BKCN01000010.1"/>
</dbReference>
<evidence type="ECO:0000313" key="2">
    <source>
        <dbReference type="EMBL" id="GER04471.1"/>
    </source>
</evidence>
<keyword evidence="3" id="KW-1185">Reference proteome</keyword>
<name>A0A5A7N817_9PROT</name>
<keyword evidence="1" id="KW-1133">Transmembrane helix</keyword>
<dbReference type="Pfam" id="PF07963">
    <property type="entry name" value="N_methyl"/>
    <property type="match status" value="1"/>
</dbReference>
<protein>
    <recommendedName>
        <fullName evidence="4">Type II secretion system protein J</fullName>
    </recommendedName>
</protein>
<reference evidence="2 3" key="1">
    <citation type="submission" date="2019-09" db="EMBL/GenBank/DDBJ databases">
        <title>NBRP : Genome information of microbial organism related human and environment.</title>
        <authorList>
            <person name="Hattori M."/>
            <person name="Oshima K."/>
            <person name="Inaba H."/>
            <person name="Suda W."/>
            <person name="Sakamoto M."/>
            <person name="Iino T."/>
            <person name="Kitahara M."/>
            <person name="Oshida Y."/>
            <person name="Iida T."/>
            <person name="Kudo T."/>
            <person name="Itoh T."/>
            <person name="Ohkuma M."/>
        </authorList>
    </citation>
    <scope>NUCLEOTIDE SEQUENCE [LARGE SCALE GENOMIC DNA]</scope>
    <source>
        <strain evidence="2 3">Q-1</strain>
    </source>
</reference>
<gene>
    <name evidence="2" type="ORF">JCM17846_21530</name>
</gene>
<sequence>MKRKSESVRKLQHSAGFSLIEMIVTLALLSLISLILFQSAITQWSNMQRISLAFERAQNLPLREEIFRDVAGQLLPGWPEQQIGIFKGGPEGFSGITLRPFSALDHQLAPLDVRISNQGAGQSLIMGGENANDILASEISNARFDYKAMDGSWHDRWPPETKPGNGFFRDQVYFETPQLPEAIRLRFNRSNERHIWYVTPYNRNSLPFRLEDPNAGDNAL</sequence>
<dbReference type="Proteomes" id="UP000324996">
    <property type="component" value="Unassembled WGS sequence"/>
</dbReference>